<reference evidence="2" key="3">
    <citation type="submission" date="2021-09" db="EMBL/GenBank/DDBJ databases">
        <authorList>
            <person name="Gilroy R."/>
        </authorList>
    </citation>
    <scope>NUCLEOTIDE SEQUENCE</scope>
    <source>
        <strain evidence="2">CHK189-29639</strain>
    </source>
</reference>
<dbReference type="Proteomes" id="UP000759256">
    <property type="component" value="Unassembled WGS sequence"/>
</dbReference>
<dbReference type="Proteomes" id="UP001174888">
    <property type="component" value="Unassembled WGS sequence"/>
</dbReference>
<dbReference type="EMBL" id="JAUIQT010000002">
    <property type="protein sequence ID" value="MDN4834425.1"/>
    <property type="molecule type" value="Genomic_DNA"/>
</dbReference>
<protein>
    <submittedName>
        <fullName evidence="4">Uncharacterized protein</fullName>
    </submittedName>
</protein>
<accession>A0A1V9R7J3</accession>
<evidence type="ECO:0000313" key="3">
    <source>
        <dbReference type="EMBL" id="MDN4834425.1"/>
    </source>
</evidence>
<gene>
    <name evidence="4" type="ORF">B6U56_10045</name>
    <name evidence="2" type="ORF">K8V06_00370</name>
    <name evidence="3" type="ORF">QYC35_09560</name>
</gene>
<keyword evidence="1" id="KW-1133">Transmembrane helix</keyword>
<evidence type="ECO:0000313" key="5">
    <source>
        <dbReference type="Proteomes" id="UP000192575"/>
    </source>
</evidence>
<evidence type="ECO:0000313" key="4">
    <source>
        <dbReference type="EMBL" id="OQQ89132.1"/>
    </source>
</evidence>
<dbReference type="EMBL" id="DYVK01000007">
    <property type="protein sequence ID" value="HJG14583.1"/>
    <property type="molecule type" value="Genomic_DNA"/>
</dbReference>
<evidence type="ECO:0000256" key="1">
    <source>
        <dbReference type="SAM" id="Phobius"/>
    </source>
</evidence>
<organism evidence="4 5">
    <name type="scientific">Ligilactobacillus salivarius</name>
    <dbReference type="NCBI Taxonomy" id="1624"/>
    <lineage>
        <taxon>Bacteria</taxon>
        <taxon>Bacillati</taxon>
        <taxon>Bacillota</taxon>
        <taxon>Bacilli</taxon>
        <taxon>Lactobacillales</taxon>
        <taxon>Lactobacillaceae</taxon>
        <taxon>Ligilactobacillus</taxon>
    </lineage>
</organism>
<reference evidence="4 5" key="1">
    <citation type="submission" date="2017-03" db="EMBL/GenBank/DDBJ databases">
        <title>Phylogenomics and comparative genomics of Lactobacillus salivarius, a mammalian gut commensal.</title>
        <authorList>
            <person name="Harris H.M."/>
        </authorList>
    </citation>
    <scope>NUCLEOTIDE SEQUENCE [LARGE SCALE GENOMIC DNA]</scope>
    <source>
        <strain evidence="4 5">JCM 1047</strain>
    </source>
</reference>
<feature type="transmembrane region" description="Helical" evidence="1">
    <location>
        <begin position="53"/>
        <end position="72"/>
    </location>
</feature>
<evidence type="ECO:0000313" key="2">
    <source>
        <dbReference type="EMBL" id="HJG14583.1"/>
    </source>
</evidence>
<dbReference type="Proteomes" id="UP000192575">
    <property type="component" value="Unassembled WGS sequence"/>
</dbReference>
<dbReference type="AlphaFoldDB" id="A0A1V9R7J3"/>
<dbReference type="RefSeq" id="WP_081535591.1">
    <property type="nucleotide sequence ID" value="NZ_JADYUB010000021.1"/>
</dbReference>
<comment type="caution">
    <text evidence="4">The sequence shown here is derived from an EMBL/GenBank/DDBJ whole genome shotgun (WGS) entry which is preliminary data.</text>
</comment>
<keyword evidence="1" id="KW-0812">Transmembrane</keyword>
<reference evidence="2" key="2">
    <citation type="journal article" date="2021" name="PeerJ">
        <title>Extensive microbial diversity within the chicken gut microbiome revealed by metagenomics and culture.</title>
        <authorList>
            <person name="Gilroy R."/>
            <person name="Ravi A."/>
            <person name="Getino M."/>
            <person name="Pursley I."/>
            <person name="Horton D.L."/>
            <person name="Alikhan N.F."/>
            <person name="Baker D."/>
            <person name="Gharbi K."/>
            <person name="Hall N."/>
            <person name="Watson M."/>
            <person name="Adriaenssens E.M."/>
            <person name="Foster-Nyarko E."/>
            <person name="Jarju S."/>
            <person name="Secka A."/>
            <person name="Antonio M."/>
            <person name="Oren A."/>
            <person name="Chaudhuri R.R."/>
            <person name="La Ragione R."/>
            <person name="Hildebrand F."/>
            <person name="Pallen M.J."/>
        </authorList>
    </citation>
    <scope>NUCLEOTIDE SEQUENCE</scope>
    <source>
        <strain evidence="2">CHK189-29639</strain>
    </source>
</reference>
<sequence>MKKIRKYLKKLDSFAAKHPYLVLGIILVLPGLMLSILLPFFETISSWLWDHVFIWIFFIIFLDAISGGTPLWRHRRK</sequence>
<dbReference type="EMBL" id="NBEF01000034">
    <property type="protein sequence ID" value="OQQ89132.1"/>
    <property type="molecule type" value="Genomic_DNA"/>
</dbReference>
<reference evidence="3" key="4">
    <citation type="submission" date="2023-07" db="EMBL/GenBank/DDBJ databases">
        <title>Complete genome sequence of Ligilactobacillus salivarius SRCM217594 isolated from Gallus gallus domesticus feces.</title>
        <authorList>
            <person name="Yang H.-G."/>
            <person name="Ryu M.-S."/>
            <person name="Ha G.-S."/>
            <person name="Yang H.-J."/>
            <person name="Jeong D.-Y."/>
        </authorList>
    </citation>
    <scope>NUCLEOTIDE SEQUENCE</scope>
    <source>
        <strain evidence="3">SRCM217594</strain>
    </source>
</reference>
<keyword evidence="1" id="KW-0472">Membrane</keyword>
<feature type="transmembrane region" description="Helical" evidence="1">
    <location>
        <begin position="20"/>
        <end position="41"/>
    </location>
</feature>
<proteinExistence type="predicted"/>
<name>A0A1V9R7J3_9LACO</name>